<evidence type="ECO:0000313" key="2">
    <source>
        <dbReference type="Proteomes" id="UP000238049"/>
    </source>
</evidence>
<dbReference type="Proteomes" id="UP000238049">
    <property type="component" value="Unassembled WGS sequence"/>
</dbReference>
<dbReference type="EMBL" id="MDSL01000075">
    <property type="protein sequence ID" value="PPT93822.1"/>
    <property type="molecule type" value="Genomic_DNA"/>
</dbReference>
<comment type="caution">
    <text evidence="1">The sequence shown here is derived from an EMBL/GenBank/DDBJ whole genome shotgun (WGS) entry which is preliminary data.</text>
</comment>
<name>A0A2S6ZNF3_9XANT</name>
<evidence type="ECO:0000313" key="1">
    <source>
        <dbReference type="EMBL" id="PPT93822.1"/>
    </source>
</evidence>
<organism evidence="1 2">
    <name type="scientific">Xanthomonas arboricola pv. guizotiae</name>
    <dbReference type="NCBI Taxonomy" id="487867"/>
    <lineage>
        <taxon>Bacteria</taxon>
        <taxon>Pseudomonadati</taxon>
        <taxon>Pseudomonadota</taxon>
        <taxon>Gammaproteobacteria</taxon>
        <taxon>Lysobacterales</taxon>
        <taxon>Lysobacteraceae</taxon>
        <taxon>Xanthomonas</taxon>
    </lineage>
</organism>
<sequence length="250" mass="28348">MIGSAAIQRAHEFFCTVVVQKQVFHRMVFVRQVLACLRRVECCRIHKRVGDHIGPYCCKRATRIRIAQCIYHIGALQRLVSPSFQIVATSSRPWIQIINGSTHIRERMVLICLNVADHRRGARFVLVVGFPNHRRQPNLVVQRRILVELTPLQGRDSAIHQLVDLRHIALMYPADTLVSRKECVQLGFHFSIERPTGIDADSAAVTAKIGDCLINLLLAENKISLLPMRPLLIGIHEVPWKTFSPLGMFG</sequence>
<dbReference type="AlphaFoldDB" id="A0A2S6ZNF3"/>
<proteinExistence type="predicted"/>
<accession>A0A2S6ZNF3</accession>
<reference evidence="1 2" key="1">
    <citation type="submission" date="2016-08" db="EMBL/GenBank/DDBJ databases">
        <title>Evolution of the type three secretion system and type three effector repertoires in Xanthomonas.</title>
        <authorList>
            <person name="Merda D."/>
            <person name="Briand M."/>
            <person name="Bosis E."/>
            <person name="Rousseau C."/>
            <person name="Portier P."/>
            <person name="Jacques M.-A."/>
            <person name="Fischer-Le Saux M."/>
        </authorList>
    </citation>
    <scope>NUCLEOTIDE SEQUENCE [LARGE SCALE GENOMIC DNA]</scope>
    <source>
        <strain evidence="1 2">CFBP 7409</strain>
    </source>
</reference>
<gene>
    <name evidence="1" type="ORF">XarbCFBP7409_20365</name>
</gene>
<protein>
    <submittedName>
        <fullName evidence="1">Uncharacterized protein</fullName>
    </submittedName>
</protein>